<dbReference type="SUPFAM" id="SSF46785">
    <property type="entry name" value="Winged helix' DNA-binding domain"/>
    <property type="match status" value="1"/>
</dbReference>
<protein>
    <recommendedName>
        <fullName evidence="5">HTH lysR-type domain-containing protein</fullName>
    </recommendedName>
</protein>
<keyword evidence="3" id="KW-0238">DNA-binding</keyword>
<evidence type="ECO:0000313" key="6">
    <source>
        <dbReference type="EMBL" id="PIT38307.1"/>
    </source>
</evidence>
<keyword evidence="4" id="KW-0804">Transcription</keyword>
<sequence length="323" mass="37384">MLYSPPPQEQLHPDNSVLYSRHLPTIKQLQYFLAVCEEGNFRKAASRLGISQPPLSMQIKELEQKLQTTLLLRNTRYVLLTEQGREFREKAKSWLEGLSQAVNYVHNLPAGKVTMGITKILGFNFIPLFSEFIRRFNQHIDLLQQDYTCKELMAEFNKSNIDMVIISEYENTSLQAKSLLVHQEKLVLALPEQHPASVEKEIDLNMVQDLPLYWCKRYQHPNLYDKLQKVNSLLSKPLLLKEKLPNFLTMLMEIAMGRAMLLLPDSMAQAQVAGVVYKKLTAKYEQMLSMDMYLLWHTSAMDNPTIQAITEYFTQQDLPKESA</sequence>
<comment type="similarity">
    <text evidence="1">Belongs to the LysR transcriptional regulatory family.</text>
</comment>
<dbReference type="FunFam" id="1.10.10.10:FF:000001">
    <property type="entry name" value="LysR family transcriptional regulator"/>
    <property type="match status" value="1"/>
</dbReference>
<organism evidence="6 7">
    <name type="scientific">Snodgrassella alvi</name>
    <dbReference type="NCBI Taxonomy" id="1196083"/>
    <lineage>
        <taxon>Bacteria</taxon>
        <taxon>Pseudomonadati</taxon>
        <taxon>Pseudomonadota</taxon>
        <taxon>Betaproteobacteria</taxon>
        <taxon>Neisseriales</taxon>
        <taxon>Neisseriaceae</taxon>
        <taxon>Snodgrassella</taxon>
    </lineage>
</organism>
<evidence type="ECO:0000256" key="4">
    <source>
        <dbReference type="ARBA" id="ARBA00023163"/>
    </source>
</evidence>
<dbReference type="EMBL" id="MEIL01000029">
    <property type="protein sequence ID" value="PIT38307.1"/>
    <property type="molecule type" value="Genomic_DNA"/>
</dbReference>
<dbReference type="GO" id="GO:0003700">
    <property type="term" value="F:DNA-binding transcription factor activity"/>
    <property type="evidence" value="ECO:0007669"/>
    <property type="project" value="InterPro"/>
</dbReference>
<dbReference type="GO" id="GO:0003677">
    <property type="term" value="F:DNA binding"/>
    <property type="evidence" value="ECO:0007669"/>
    <property type="project" value="UniProtKB-KW"/>
</dbReference>
<dbReference type="Pfam" id="PF00126">
    <property type="entry name" value="HTH_1"/>
    <property type="match status" value="1"/>
</dbReference>
<reference evidence="6" key="1">
    <citation type="journal article" date="2017" name="MBio">
        <title>Type VI secretion-mediated competition in the bee gut microbiome.</title>
        <authorList>
            <person name="Steele M.I."/>
            <person name="Kwong W.K."/>
            <person name="Powell J.E."/>
            <person name="Whiteley M."/>
            <person name="Moran N.A."/>
        </authorList>
    </citation>
    <scope>NUCLEOTIDE SEQUENCE [LARGE SCALE GENOMIC DNA]</scope>
    <source>
        <strain evidence="6">WkB273</strain>
    </source>
</reference>
<dbReference type="InterPro" id="IPR036390">
    <property type="entry name" value="WH_DNA-bd_sf"/>
</dbReference>
<accession>A0A2N9X554</accession>
<evidence type="ECO:0000256" key="2">
    <source>
        <dbReference type="ARBA" id="ARBA00023015"/>
    </source>
</evidence>
<evidence type="ECO:0000313" key="7">
    <source>
        <dbReference type="Proteomes" id="UP000230202"/>
    </source>
</evidence>
<dbReference type="PANTHER" id="PTHR30346:SF28">
    <property type="entry name" value="HTH-TYPE TRANSCRIPTIONAL REGULATOR CYNR"/>
    <property type="match status" value="1"/>
</dbReference>
<feature type="domain" description="HTH lysR-type" evidence="5">
    <location>
        <begin position="24"/>
        <end position="81"/>
    </location>
</feature>
<dbReference type="AlphaFoldDB" id="A0A2N9X554"/>
<dbReference type="SUPFAM" id="SSF53850">
    <property type="entry name" value="Periplasmic binding protein-like II"/>
    <property type="match status" value="1"/>
</dbReference>
<name>A0A2N9X554_9NEIS</name>
<dbReference type="InterPro" id="IPR000847">
    <property type="entry name" value="LysR_HTH_N"/>
</dbReference>
<dbReference type="RefSeq" id="WP_100152295.1">
    <property type="nucleotide sequence ID" value="NZ_MEIK01000015.1"/>
</dbReference>
<dbReference type="InterPro" id="IPR036388">
    <property type="entry name" value="WH-like_DNA-bd_sf"/>
</dbReference>
<evidence type="ECO:0000256" key="3">
    <source>
        <dbReference type="ARBA" id="ARBA00023125"/>
    </source>
</evidence>
<keyword evidence="2" id="KW-0805">Transcription regulation</keyword>
<dbReference type="PRINTS" id="PR00039">
    <property type="entry name" value="HTHLYSR"/>
</dbReference>
<evidence type="ECO:0000259" key="5">
    <source>
        <dbReference type="PROSITE" id="PS50931"/>
    </source>
</evidence>
<dbReference type="Gene3D" id="3.40.190.10">
    <property type="entry name" value="Periplasmic binding protein-like II"/>
    <property type="match status" value="2"/>
</dbReference>
<dbReference type="InterPro" id="IPR005119">
    <property type="entry name" value="LysR_subst-bd"/>
</dbReference>
<evidence type="ECO:0000256" key="1">
    <source>
        <dbReference type="ARBA" id="ARBA00009437"/>
    </source>
</evidence>
<proteinExistence type="inferred from homology"/>
<comment type="caution">
    <text evidence="6">The sequence shown here is derived from an EMBL/GenBank/DDBJ whole genome shotgun (WGS) entry which is preliminary data.</text>
</comment>
<dbReference type="GO" id="GO:0032993">
    <property type="term" value="C:protein-DNA complex"/>
    <property type="evidence" value="ECO:0007669"/>
    <property type="project" value="TreeGrafter"/>
</dbReference>
<gene>
    <name evidence="6" type="ORF">BHC54_07075</name>
</gene>
<dbReference type="Gene3D" id="1.10.10.10">
    <property type="entry name" value="Winged helix-like DNA-binding domain superfamily/Winged helix DNA-binding domain"/>
    <property type="match status" value="1"/>
</dbReference>
<dbReference type="Proteomes" id="UP000230202">
    <property type="component" value="Unassembled WGS sequence"/>
</dbReference>
<dbReference type="Pfam" id="PF03466">
    <property type="entry name" value="LysR_substrate"/>
    <property type="match status" value="1"/>
</dbReference>
<dbReference type="PANTHER" id="PTHR30346">
    <property type="entry name" value="TRANSCRIPTIONAL DUAL REGULATOR HCAR-RELATED"/>
    <property type="match status" value="1"/>
</dbReference>
<dbReference type="PROSITE" id="PS50931">
    <property type="entry name" value="HTH_LYSR"/>
    <property type="match status" value="1"/>
</dbReference>
<keyword evidence="7" id="KW-1185">Reference proteome</keyword>